<name>A0A2A4JL06_HELVI</name>
<dbReference type="EMBL" id="NWSH01001217">
    <property type="protein sequence ID" value="PCG72090.1"/>
    <property type="molecule type" value="Genomic_DNA"/>
</dbReference>
<gene>
    <name evidence="2" type="ORF">B5V51_1178</name>
</gene>
<sequence>MSSLVECVPIDYSLAMVCWCSVYVTDTQGDEIKITEDTNRASLTRGRCVVAQARGAREYIACGARGRRHTRSNKQVNMRAFIVLCALVAVAAGAAVREKRGYSSGWSGSLGGYSGGLSGGYSGGLSGGYSGGYSAPAAQVVAVNKVVNVQREVTVPQVVNVRKIVSVPQVVTVKQVVPVSGGYSAGLGGGYSSGSIGYSSGGYSGGYSSGGHGGSGWW</sequence>
<reference evidence="2" key="1">
    <citation type="submission" date="2017-09" db="EMBL/GenBank/DDBJ databases">
        <title>Contemporary evolution of a Lepidopteran species, Heliothis virescens, in response to modern agricultural practices.</title>
        <authorList>
            <person name="Fritz M.L."/>
            <person name="Deyonke A.M."/>
            <person name="Papanicolaou A."/>
            <person name="Micinski S."/>
            <person name="Westbrook J."/>
            <person name="Gould F."/>
        </authorList>
    </citation>
    <scope>NUCLEOTIDE SEQUENCE [LARGE SCALE GENOMIC DNA]</scope>
    <source>
        <strain evidence="2">HvINT-</strain>
        <tissue evidence="2">Whole body</tissue>
    </source>
</reference>
<keyword evidence="1" id="KW-0812">Transmembrane</keyword>
<comment type="caution">
    <text evidence="2">The sequence shown here is derived from an EMBL/GenBank/DDBJ whole genome shotgun (WGS) entry which is preliminary data.</text>
</comment>
<evidence type="ECO:0000313" key="2">
    <source>
        <dbReference type="EMBL" id="PCG72090.1"/>
    </source>
</evidence>
<dbReference type="AlphaFoldDB" id="A0A2A4JL06"/>
<keyword evidence="1" id="KW-0472">Membrane</keyword>
<keyword evidence="1" id="KW-1133">Transmembrane helix</keyword>
<organism evidence="2">
    <name type="scientific">Heliothis virescens</name>
    <name type="common">Tobacco budworm moth</name>
    <dbReference type="NCBI Taxonomy" id="7102"/>
    <lineage>
        <taxon>Eukaryota</taxon>
        <taxon>Metazoa</taxon>
        <taxon>Ecdysozoa</taxon>
        <taxon>Arthropoda</taxon>
        <taxon>Hexapoda</taxon>
        <taxon>Insecta</taxon>
        <taxon>Pterygota</taxon>
        <taxon>Neoptera</taxon>
        <taxon>Endopterygota</taxon>
        <taxon>Lepidoptera</taxon>
        <taxon>Glossata</taxon>
        <taxon>Ditrysia</taxon>
        <taxon>Noctuoidea</taxon>
        <taxon>Noctuidae</taxon>
        <taxon>Heliothinae</taxon>
        <taxon>Heliothis</taxon>
    </lineage>
</organism>
<protein>
    <submittedName>
        <fullName evidence="2">Uncharacterized protein</fullName>
    </submittedName>
</protein>
<accession>A0A2A4JL06</accession>
<evidence type="ECO:0000256" key="1">
    <source>
        <dbReference type="SAM" id="Phobius"/>
    </source>
</evidence>
<feature type="transmembrane region" description="Helical" evidence="1">
    <location>
        <begin position="76"/>
        <end position="96"/>
    </location>
</feature>
<dbReference type="STRING" id="7102.A0A2A4JL06"/>
<proteinExistence type="predicted"/>